<dbReference type="Pfam" id="PF13223">
    <property type="entry name" value="DUF4031"/>
    <property type="match status" value="1"/>
</dbReference>
<reference evidence="2" key="2">
    <citation type="submission" date="2021-04" db="EMBL/GenBank/DDBJ databases">
        <authorList>
            <person name="Gilroy R."/>
        </authorList>
    </citation>
    <scope>NUCLEOTIDE SEQUENCE</scope>
    <source>
        <strain evidence="2">ChiHjej13B12-24818</strain>
    </source>
</reference>
<proteinExistence type="predicted"/>
<dbReference type="InterPro" id="IPR025109">
    <property type="entry name" value="DUF4031"/>
</dbReference>
<evidence type="ECO:0000259" key="1">
    <source>
        <dbReference type="Pfam" id="PF13223"/>
    </source>
</evidence>
<gene>
    <name evidence="2" type="ORF">H9786_07615</name>
</gene>
<feature type="domain" description="DUF4031" evidence="1">
    <location>
        <begin position="3"/>
        <end position="75"/>
    </location>
</feature>
<accession>A0A9D2RNP5</accession>
<protein>
    <submittedName>
        <fullName evidence="2">DUF4031 domain-containing protein</fullName>
    </submittedName>
</protein>
<name>A0A9D2RNP5_9MICO</name>
<dbReference type="Proteomes" id="UP000823823">
    <property type="component" value="Unassembled WGS sequence"/>
</dbReference>
<dbReference type="AlphaFoldDB" id="A0A9D2RNP5"/>
<evidence type="ECO:0000313" key="2">
    <source>
        <dbReference type="EMBL" id="HJB10385.1"/>
    </source>
</evidence>
<dbReference type="EMBL" id="DWZH01000055">
    <property type="protein sequence ID" value="HJB10385.1"/>
    <property type="molecule type" value="Genomic_DNA"/>
</dbReference>
<evidence type="ECO:0000313" key="3">
    <source>
        <dbReference type="Proteomes" id="UP000823823"/>
    </source>
</evidence>
<reference evidence="2" key="1">
    <citation type="journal article" date="2021" name="PeerJ">
        <title>Extensive microbial diversity within the chicken gut microbiome revealed by metagenomics and culture.</title>
        <authorList>
            <person name="Gilroy R."/>
            <person name="Ravi A."/>
            <person name="Getino M."/>
            <person name="Pursley I."/>
            <person name="Horton D.L."/>
            <person name="Alikhan N.F."/>
            <person name="Baker D."/>
            <person name="Gharbi K."/>
            <person name="Hall N."/>
            <person name="Watson M."/>
            <person name="Adriaenssens E.M."/>
            <person name="Foster-Nyarko E."/>
            <person name="Jarju S."/>
            <person name="Secka A."/>
            <person name="Antonio M."/>
            <person name="Oren A."/>
            <person name="Chaudhuri R.R."/>
            <person name="La Ragione R."/>
            <person name="Hildebrand F."/>
            <person name="Pallen M.J."/>
        </authorList>
    </citation>
    <scope>NUCLEOTIDE SEQUENCE</scope>
    <source>
        <strain evidence="2">ChiHjej13B12-24818</strain>
    </source>
</reference>
<comment type="caution">
    <text evidence="2">The sequence shown here is derived from an EMBL/GenBank/DDBJ whole genome shotgun (WGS) entry which is preliminary data.</text>
</comment>
<organism evidence="2 3">
    <name type="scientific">Candidatus Brachybacterium merdavium</name>
    <dbReference type="NCBI Taxonomy" id="2838513"/>
    <lineage>
        <taxon>Bacteria</taxon>
        <taxon>Bacillati</taxon>
        <taxon>Actinomycetota</taxon>
        <taxon>Actinomycetes</taxon>
        <taxon>Micrococcales</taxon>
        <taxon>Dermabacteraceae</taxon>
        <taxon>Brachybacterium</taxon>
    </lineage>
</organism>
<sequence length="186" mass="20100">MTVYADTPRWPRHGMLWGHLISDTSLEELHDAAASAGLPPRSFDLDHYDWPEQARGQLEAAGVQMVDNRRLTRILIGSGLRIPLVDRPAARARRSGEHAAALGLAPVPRDLIVGLHGHVDPLPAEPGAFRLTRDAPGAPPRIEAHDPAGRRAAQEMLDRLDHLARANGGDRFIGQVMDAPPSSPGA</sequence>